<dbReference type="Gene3D" id="1.10.1200.10">
    <property type="entry name" value="ACP-like"/>
    <property type="match status" value="1"/>
</dbReference>
<sequence>AHHRHTHNQPTTSLAWGLWNVQDGMAGALSEADLLRMARTGITPIDHVDGLALFDAAVASGSPHLVPLQVNRAALRRRASDPERVPSVLHQLMGSRPVSRLSPYANGSTTGHAANGGASTLADALRELPAAQAQERLTQLVRDQAAAILGHESGDSIVMERPFTDLGFDSLMAVEFRGALGSATGLRLPATVVFDHPTPAALLGYLQAELLPEGGAVDPDAIFVELDRLESSITQMGAEDSRREQVRARLNALLGAWGGTGLVTTGERGGAADHGADLESASLEEVFGIIDDEFDLS</sequence>
<name>A0A1V3ZZ48_9ACTN</name>
<evidence type="ECO:0000256" key="4">
    <source>
        <dbReference type="ARBA" id="ARBA00023268"/>
    </source>
</evidence>
<dbReference type="RefSeq" id="WP_256861154.1">
    <property type="nucleotide sequence ID" value="NZ_MVFC01000088.1"/>
</dbReference>
<evidence type="ECO:0000256" key="3">
    <source>
        <dbReference type="ARBA" id="ARBA00022679"/>
    </source>
</evidence>
<dbReference type="InterPro" id="IPR020806">
    <property type="entry name" value="PKS_PP-bd"/>
</dbReference>
<dbReference type="PANTHER" id="PTHR43775">
    <property type="entry name" value="FATTY ACID SYNTHASE"/>
    <property type="match status" value="1"/>
</dbReference>
<reference evidence="6 7" key="1">
    <citation type="submission" date="2017-02" db="EMBL/GenBank/DDBJ databases">
        <title>Draft Genome Sequence of Streptomyces tsukubaensis F601, a Producer of the immunosuppressant tacrolimus FK506.</title>
        <authorList>
            <person name="Zong G."/>
            <person name="Zhong C."/>
            <person name="Fu J."/>
            <person name="Qin R."/>
            <person name="Cao G."/>
        </authorList>
    </citation>
    <scope>NUCLEOTIDE SEQUENCE [LARGE SCALE GENOMIC DNA]</scope>
    <source>
        <strain evidence="6 7">F601</strain>
    </source>
</reference>
<evidence type="ECO:0000313" key="6">
    <source>
        <dbReference type="EMBL" id="OON69572.1"/>
    </source>
</evidence>
<evidence type="ECO:0000259" key="5">
    <source>
        <dbReference type="PROSITE" id="PS50075"/>
    </source>
</evidence>
<keyword evidence="1" id="KW-0596">Phosphopantetheine</keyword>
<keyword evidence="2" id="KW-0597">Phosphoprotein</keyword>
<proteinExistence type="predicted"/>
<dbReference type="GO" id="GO:0031177">
    <property type="term" value="F:phosphopantetheine binding"/>
    <property type="evidence" value="ECO:0007669"/>
    <property type="project" value="InterPro"/>
</dbReference>
<evidence type="ECO:0000256" key="2">
    <source>
        <dbReference type="ARBA" id="ARBA00022553"/>
    </source>
</evidence>
<comment type="caution">
    <text evidence="6">The sequence shown here is derived from an EMBL/GenBank/DDBJ whole genome shotgun (WGS) entry which is preliminary data.</text>
</comment>
<dbReference type="FunFam" id="1.10.1200.10:FF:000007">
    <property type="entry name" value="Probable polyketide synthase pks17"/>
    <property type="match status" value="1"/>
</dbReference>
<dbReference type="InterPro" id="IPR036736">
    <property type="entry name" value="ACP-like_sf"/>
</dbReference>
<gene>
    <name evidence="6" type="ORF">B1H18_34710</name>
</gene>
<accession>A0A1V3ZZ48</accession>
<evidence type="ECO:0000256" key="1">
    <source>
        <dbReference type="ARBA" id="ARBA00022450"/>
    </source>
</evidence>
<dbReference type="EMBL" id="MVFC01000088">
    <property type="protein sequence ID" value="OON69572.1"/>
    <property type="molecule type" value="Genomic_DNA"/>
</dbReference>
<dbReference type="AlphaFoldDB" id="A0A1V3ZZ48"/>
<dbReference type="Pfam" id="PF00550">
    <property type="entry name" value="PP-binding"/>
    <property type="match status" value="1"/>
</dbReference>
<keyword evidence="3" id="KW-0808">Transferase</keyword>
<keyword evidence="4" id="KW-0511">Multifunctional enzyme</keyword>
<keyword evidence="7" id="KW-1185">Reference proteome</keyword>
<dbReference type="SUPFAM" id="SSF47336">
    <property type="entry name" value="ACP-like"/>
    <property type="match status" value="1"/>
</dbReference>
<dbReference type="GO" id="GO:0006633">
    <property type="term" value="P:fatty acid biosynthetic process"/>
    <property type="evidence" value="ECO:0007669"/>
    <property type="project" value="TreeGrafter"/>
</dbReference>
<dbReference type="SMART" id="SM00823">
    <property type="entry name" value="PKS_PP"/>
    <property type="match status" value="1"/>
</dbReference>
<dbReference type="SMART" id="SM01294">
    <property type="entry name" value="PKS_PP_betabranch"/>
    <property type="match status" value="1"/>
</dbReference>
<dbReference type="Gene3D" id="3.40.50.720">
    <property type="entry name" value="NAD(P)-binding Rossmann-like Domain"/>
    <property type="match status" value="1"/>
</dbReference>
<dbReference type="Proteomes" id="UP000190539">
    <property type="component" value="Unassembled WGS sequence"/>
</dbReference>
<dbReference type="InterPro" id="IPR050091">
    <property type="entry name" value="PKS_NRPS_Biosynth_Enz"/>
</dbReference>
<protein>
    <recommendedName>
        <fullName evidence="5">Carrier domain-containing protein</fullName>
    </recommendedName>
</protein>
<dbReference type="STRING" id="83656.B1H18_34710"/>
<evidence type="ECO:0000313" key="7">
    <source>
        <dbReference type="Proteomes" id="UP000190539"/>
    </source>
</evidence>
<dbReference type="GO" id="GO:0004312">
    <property type="term" value="F:fatty acid synthase activity"/>
    <property type="evidence" value="ECO:0007669"/>
    <property type="project" value="TreeGrafter"/>
</dbReference>
<dbReference type="InterPro" id="IPR009081">
    <property type="entry name" value="PP-bd_ACP"/>
</dbReference>
<feature type="non-terminal residue" evidence="6">
    <location>
        <position position="1"/>
    </location>
</feature>
<dbReference type="PANTHER" id="PTHR43775:SF51">
    <property type="entry name" value="INACTIVE PHENOLPHTHIOCEROL SYNTHESIS POLYKETIDE SYNTHASE TYPE I PKS1-RELATED"/>
    <property type="match status" value="1"/>
</dbReference>
<organism evidence="6 7">
    <name type="scientific">Streptomyces tsukubensis</name>
    <dbReference type="NCBI Taxonomy" id="83656"/>
    <lineage>
        <taxon>Bacteria</taxon>
        <taxon>Bacillati</taxon>
        <taxon>Actinomycetota</taxon>
        <taxon>Actinomycetes</taxon>
        <taxon>Kitasatosporales</taxon>
        <taxon>Streptomycetaceae</taxon>
        <taxon>Streptomyces</taxon>
    </lineage>
</organism>
<dbReference type="GO" id="GO:0017000">
    <property type="term" value="P:antibiotic biosynthetic process"/>
    <property type="evidence" value="ECO:0007669"/>
    <property type="project" value="UniProtKB-ARBA"/>
</dbReference>
<feature type="domain" description="Carrier" evidence="5">
    <location>
        <begin position="135"/>
        <end position="210"/>
    </location>
</feature>
<dbReference type="PROSITE" id="PS50075">
    <property type="entry name" value="CARRIER"/>
    <property type="match status" value="1"/>
</dbReference>